<reference evidence="4" key="1">
    <citation type="journal article" date="2019" name="Int. J. Syst. Evol. Microbiol.">
        <title>The Global Catalogue of Microorganisms (GCM) 10K type strain sequencing project: providing services to taxonomists for standard genome sequencing and annotation.</title>
        <authorList>
            <consortium name="The Broad Institute Genomics Platform"/>
            <consortium name="The Broad Institute Genome Sequencing Center for Infectious Disease"/>
            <person name="Wu L."/>
            <person name="Ma J."/>
        </authorList>
    </citation>
    <scope>NUCLEOTIDE SEQUENCE [LARGE SCALE GENOMIC DNA]</scope>
    <source>
        <strain evidence="4">NBRC 102146</strain>
    </source>
</reference>
<name>A0ABQ5Z9F3_9SPHN</name>
<dbReference type="InterPro" id="IPR043824">
    <property type="entry name" value="DUF5801"/>
</dbReference>
<feature type="region of interest" description="Disordered" evidence="1">
    <location>
        <begin position="1605"/>
        <end position="1626"/>
    </location>
</feature>
<dbReference type="Gene3D" id="2.40.30.290">
    <property type="match status" value="1"/>
</dbReference>
<feature type="domain" description="DUF5801" evidence="2">
    <location>
        <begin position="2171"/>
        <end position="2309"/>
    </location>
</feature>
<feature type="domain" description="DUF5801" evidence="2">
    <location>
        <begin position="2487"/>
        <end position="2625"/>
    </location>
</feature>
<evidence type="ECO:0000259" key="2">
    <source>
        <dbReference type="Pfam" id="PF19116"/>
    </source>
</evidence>
<feature type="region of interest" description="Disordered" evidence="1">
    <location>
        <begin position="1344"/>
        <end position="1373"/>
    </location>
</feature>
<feature type="domain" description="DUF5801" evidence="2">
    <location>
        <begin position="2646"/>
        <end position="2811"/>
    </location>
</feature>
<accession>A0ABQ5Z9F3</accession>
<sequence length="3593" mass="354202">MRYEDASLSGSFQDQGPTARDDADQLAAGDRGPATGNVITGAGTETGAAGADTAAGAKVTAVAGAAGSDSSFAGGRLQVEGEHGTLTLNARGDYSYTAKANTPENSRDTFTYTLADASGATSQARLTIEIGKTQAVVKADAQRIIPGPDGVVVLPAGVELSDIRIVGRDLLVMLPDGSQMLIVDGAVFVPQLVINDVEVPSTNLAALLIDQEPRPASGVPQSSGGNFIEPVRPLDPGNPLGDLLPPTDLGYRPPDFQEVFQPVDRNPEVGANPLIQLDDDALQGGNPGGTGDDPDSVNASGILSGSGGDGQLTFALSTAGAPAGFTYVSGPNGSILVQQNGVTVLTVTVNAQTGAYTVTENAPILHAPGDAENNVVFTFSYTVTDSDGDQAAGTFQVNVDDDTPTIAINAGADAGVTLTTDDFDSRGAGTDSAQTSANFGGVFSLSQSAGADGLGTAGVISYSLGTPGGASGLTQGGVAINLYSIGGKVVASTATTQAGVSAANTVFDVSVSSTGVVTLTQYSQIDHTNADPSATAAPFNDQLISLADNLVTLNATATITDKDGDSATSSQSVQIGANLRFTDDGPSLGEVSVGRGVVLDETSAGSPAGFPITATSAGAVISGSALTFGADGPAASGSTSYSISIVGGGATPLKTAQGDYAITLVQTASNVITGTYNDGSGVKTAFTVTINANGTITVTENVPLEHNVDGSTAAAYDDALDLSGLINATVTIKDFDGDTASGSAPIGNLIVFRDDGPNSSLADKGAPTLILDETQPVGSDTSGAGAPNGLATVTANFAGNFAAVSYGADGAGSTVYSLVLNGTNVASGMYALQGGDVSDADGDGIGQGTQIVLNQAGNVITGSAGGVDYFTIAIDPATGIVTFTQLQPVWNPTPGASYDEAAILNAVDGALIVRQTVTDSDGDFDSSDVDVSKGIFQIQDDGPIARNDTDAIAAGTYGPETGNVLTGAGTTSGAAGADTQGRDGASISSVTGFGGSSDSSFDGAGNLVVNGQYGVLTLKADGSYSYVRNAGTPGGVSDVFTYTLRDTDGDTSNATLTISIGNTPPTLDAPDLGAPGTIVYEAGLPTRNGGEPEGSGEEAAAGANGDPRETTTGTINFTQGDGPATITINGVTVTAVNQVIDTGEGLLTITSINAGSIGYSYTLKDNLLVSGVSTTDPIPVTITDQDGQTASDTLTITIVDDAPTARNDTDALAAGTYGPELGNVISGVGTTSGAAGKDTVGADNAAVASVTGFGGSTDDSFDVGGNLVVNGQYGVLTLKADGSYSYVRNPGTPGGVSDTFTYVLKDGDGDTSTATLTISIGNTPPTINAPDLNAPGTIVYEAGLPTRNGGEPEGSGEEAAAGANGDPSETTTGSISFTQGDGPAVITINGVTVTAVNQVIDTGEGLLTITSINAGSIGYSYTLKDNLLVAGTSTTDPIAVTITDVDGQTASDTLTITIVDDAPTARNDTDAVAAGTYGPELGNVISGVGTTSGAAGKDTVGADNATLVSVTGFGGSSDSTFDGSGNLVVNGQYGVLTIKADGSYSYVRNTGTPGGVTDTFNYQLQDGDGDTSNANLVISIGDSPVTLDIPPAGGATTTVFEKGLPIRGSEQPGSGEIADGNGTNNSDASEAVIGTIGFVSKDGVASISLGGVTLSGTYPQTIVSNTGQTLVVTGVSYNAATGVGSISYTYTLNDNTIGNQAVNGGDTNASFPLVVTDLDGDSSNGNLVIVIKDDAPTAFNDVDSIAGGSNLPATGNVITGIDKVGGDANATDGVKDVQGADGAVVVGIASNNVPANTDTSADGSNNYVVVGQYGTLTINADGSYSYLRADGSPGNVTDVFTYTIRDGDGDQATATLTINIGDAAPVTGPNAVVLLDDDALAGGIAGGTGDVSPDTANLTGTLAGSGGDGALTWSLALTGAPAGFSYVSNGAGGILIQQGGITYVTVTLNSATGAYTVTQNLPLPHAAGGNENTQPFTLNYVVSDVDGDTAPGTLTINVNDDSPTAIASATQPDLTVDETSLATNASVNFAGVFTTAFGADGPGTLSYALGITGGNGVASGLTDTATGQSIVLVLNGSVVEGHVGSAAGALAFTVSVDSAGVVTLDQIRAVVHANAANPNDPATLSADNLVTLTATITDKDGDSAAATANIGQNLIFLDDGPSINLVGSPPSLTVDETNLATNATANFASLFTSSYGADGAGNIVYQLSITGGNGTASGLVDTATGQSIVLVLNGNVVEGHVGTAAGALAFTVGVDSSGNVTLDQIRAVVHPNAANPDDPVTLSAANLVALTATITDKDGDSSSAVVNIGQSLVFKDDGPSISASATQPTLTVDETNLANNATASFASVFTSAFGADGAGAVTYALGITGGNGTASGLVDTATGQPIVLVLNGGVVEGHVGTAAGALAFTVSVNSSGAVTLDQIRAVVHPDATNPNDSNTLSADNLVTLAATVTDKDGDSATAVANIGQNLVFQDDGPSISASATQPTLTVDETNLANNASASFAAVFTSAFGADGAGAVTYQLGVTGGNGTASGLVDTATGQAIVLVLNGGVVEGHVGTAAGALAFTVAVDASGNVTLDQIRAVVHPDAANANDSTTLSADNLVTLTATVTDKDGDSATAVANIGQNLVFQDDGPSASIVKTGQAVILDESAGNQAGSNDVTGPLAAFAGILNKGVDPDLPGGQFATNANAIVASTGTNLGADGAGSITYSLSLSSSGVDSGLKTTEGQSIFLFKEGDVIVGRVGSSGGAAAFAVAIDSTGKVSTVEYLSIQHSNAADPNDTVSIANGALLATVTATDKDGDTSSASVGIGGQIQFVDDAPSFTQAAQNATANNIPASAVSTGTLYLHSGADGFASSTITANVTGLTSGGVPLTTKQAGNVLTAYTDANANGNVDAGEAVFTITIDPNAGASGRYTFDLIKPLDGTVVNVAVGGSSSFGAGPTGFQVLSDVSGAGGQPLAVVSGYQTGAGFNLATWQSTGAASGLTSAGVNGSTAGWGIDNNNFNNSEFFNWDFSQGALDDPDGPGGFVPPANPGLPNISTATYEFIGYSSSADIRYVVHFTDGTFVSAAVPSANVTGLWTYTAPAGKIIADIEMFAVSVGGGGGKVDLVSVGVQSSNTDFTIPVTVQVADGDGDTASTSFTINVKDGNTPSTAVAPIALDLNHDGHISYLSAAAGVAYDYNGDGTKEATAWVGAQDGILVRDADGNGTVSGSGEFVFGNGAVTDLQALRAQYGDTLDASDADFAKFSVWQDANSNGVADAGEVKSLAALGITSISLVGDGVSGSAANGDVSIASSSSFVRNGVTGLAQDAIFRVGQSTEAAKVSEGIGGNTAATLIAAFAAAAALGATQAAASPLSNAVVGKVAADGMIDATQTHASGLVHLPAGEQAFHSQLSLLTHEAEWSLAGKVSSSGTQHFGAAEQHQAFLDLAQPANQGSPAFALDQGTELNAAIRDMAHPLLSGGGELHLPSADQLALLAGLQGGGAGPIQQSPVLGQVLADALSGGAAQGPDLNQLIDAAIKLADPVQHQPGQEAAVFAGGAGGGGGLAELATQLNHAVPSWDGGHFGASFPGLAAAMDAPALHPDAVQPVANG</sequence>
<evidence type="ECO:0000313" key="3">
    <source>
        <dbReference type="EMBL" id="GLR48621.1"/>
    </source>
</evidence>
<feature type="domain" description="DUF5801" evidence="2">
    <location>
        <begin position="2014"/>
        <end position="2151"/>
    </location>
</feature>
<dbReference type="Pfam" id="PF19116">
    <property type="entry name" value="DUF5801"/>
    <property type="match status" value="9"/>
</dbReference>
<feature type="domain" description="DUF5801" evidence="2">
    <location>
        <begin position="431"/>
        <end position="571"/>
    </location>
</feature>
<feature type="domain" description="DUF5801" evidence="2">
    <location>
        <begin position="2329"/>
        <end position="2467"/>
    </location>
</feature>
<feature type="domain" description="DUF5801" evidence="2">
    <location>
        <begin position="597"/>
        <end position="747"/>
    </location>
</feature>
<feature type="domain" description="DUF5801" evidence="2">
    <location>
        <begin position="769"/>
        <end position="931"/>
    </location>
</feature>
<protein>
    <recommendedName>
        <fullName evidence="2">DUF5801 domain-containing protein</fullName>
    </recommendedName>
</protein>
<feature type="region of interest" description="Disordered" evidence="1">
    <location>
        <begin position="1085"/>
        <end position="1109"/>
    </location>
</feature>
<dbReference type="RefSeq" id="WP_037504481.1">
    <property type="nucleotide sequence ID" value="NZ_BSOO01000032.1"/>
</dbReference>
<comment type="caution">
    <text evidence="3">The sequence shown here is derived from an EMBL/GenBank/DDBJ whole genome shotgun (WGS) entry which is preliminary data.</text>
</comment>
<dbReference type="EMBL" id="BSOO01000032">
    <property type="protein sequence ID" value="GLR48621.1"/>
    <property type="molecule type" value="Genomic_DNA"/>
</dbReference>
<gene>
    <name evidence="3" type="ORF">GCM10007925_23390</name>
</gene>
<dbReference type="Pfam" id="PF17963">
    <property type="entry name" value="Big_9"/>
    <property type="match status" value="4"/>
</dbReference>
<feature type="region of interest" description="Disordered" evidence="1">
    <location>
        <begin position="1"/>
        <end position="41"/>
    </location>
</feature>
<evidence type="ECO:0000256" key="1">
    <source>
        <dbReference type="SAM" id="MobiDB-lite"/>
    </source>
</evidence>
<dbReference type="InterPro" id="IPR010221">
    <property type="entry name" value="VCBS_dom"/>
</dbReference>
<keyword evidence="4" id="KW-1185">Reference proteome</keyword>
<organism evidence="3 4">
    <name type="scientific">Sphingomonas astaxanthinifaciens DSM 22298</name>
    <dbReference type="NCBI Taxonomy" id="1123267"/>
    <lineage>
        <taxon>Bacteria</taxon>
        <taxon>Pseudomonadati</taxon>
        <taxon>Pseudomonadota</taxon>
        <taxon>Alphaproteobacteria</taxon>
        <taxon>Sphingomonadales</taxon>
        <taxon>Sphingomonadaceae</taxon>
        <taxon>Sphingomonas</taxon>
    </lineage>
</organism>
<proteinExistence type="predicted"/>
<feature type="domain" description="DUF5801" evidence="2">
    <location>
        <begin position="297"/>
        <end position="397"/>
    </location>
</feature>
<dbReference type="NCBIfam" id="TIGR01965">
    <property type="entry name" value="VCBS_repeat"/>
    <property type="match status" value="2"/>
</dbReference>
<feature type="region of interest" description="Disordered" evidence="1">
    <location>
        <begin position="278"/>
        <end position="304"/>
    </location>
</feature>
<dbReference type="Proteomes" id="UP001156703">
    <property type="component" value="Unassembled WGS sequence"/>
</dbReference>
<evidence type="ECO:0000313" key="4">
    <source>
        <dbReference type="Proteomes" id="UP001156703"/>
    </source>
</evidence>